<sequence length="23" mass="2585">MSQSVSSTVTTMQVGYYKLVNNF</sequence>
<protein>
    <submittedName>
        <fullName evidence="2">Uncharacterized protein</fullName>
    </submittedName>
</protein>
<accession>A0A1I7WS88</accession>
<dbReference type="Proteomes" id="UP000095283">
    <property type="component" value="Unplaced"/>
</dbReference>
<keyword evidence="1" id="KW-1185">Reference proteome</keyword>
<evidence type="ECO:0000313" key="2">
    <source>
        <dbReference type="WBParaSite" id="Hba_08047"/>
    </source>
</evidence>
<dbReference type="AlphaFoldDB" id="A0A1I7WS88"/>
<proteinExistence type="predicted"/>
<reference evidence="2" key="1">
    <citation type="submission" date="2016-11" db="UniProtKB">
        <authorList>
            <consortium name="WormBaseParasite"/>
        </authorList>
    </citation>
    <scope>IDENTIFICATION</scope>
</reference>
<name>A0A1I7WS88_HETBA</name>
<dbReference type="WBParaSite" id="Hba_08047">
    <property type="protein sequence ID" value="Hba_08047"/>
    <property type="gene ID" value="Hba_08047"/>
</dbReference>
<organism evidence="1 2">
    <name type="scientific">Heterorhabditis bacteriophora</name>
    <name type="common">Entomopathogenic nematode worm</name>
    <dbReference type="NCBI Taxonomy" id="37862"/>
    <lineage>
        <taxon>Eukaryota</taxon>
        <taxon>Metazoa</taxon>
        <taxon>Ecdysozoa</taxon>
        <taxon>Nematoda</taxon>
        <taxon>Chromadorea</taxon>
        <taxon>Rhabditida</taxon>
        <taxon>Rhabditina</taxon>
        <taxon>Rhabditomorpha</taxon>
        <taxon>Strongyloidea</taxon>
        <taxon>Heterorhabditidae</taxon>
        <taxon>Heterorhabditis</taxon>
    </lineage>
</organism>
<evidence type="ECO:0000313" key="1">
    <source>
        <dbReference type="Proteomes" id="UP000095283"/>
    </source>
</evidence>